<proteinExistence type="predicted"/>
<feature type="transmembrane region" description="Helical" evidence="1">
    <location>
        <begin position="6"/>
        <end position="26"/>
    </location>
</feature>
<keyword evidence="1" id="KW-0472">Membrane</keyword>
<protein>
    <submittedName>
        <fullName evidence="2">Uncharacterized protein</fullName>
    </submittedName>
</protein>
<dbReference type="AlphaFoldDB" id="A0A1F5P4V3"/>
<evidence type="ECO:0000313" key="3">
    <source>
        <dbReference type="Proteomes" id="UP000176786"/>
    </source>
</evidence>
<accession>A0A1F5P4V3</accession>
<organism evidence="2 3">
    <name type="scientific">Candidatus Doudnabacteria bacterium RIFCSPHIGHO2_02_FULL_46_11</name>
    <dbReference type="NCBI Taxonomy" id="1817832"/>
    <lineage>
        <taxon>Bacteria</taxon>
        <taxon>Candidatus Doudnaibacteriota</taxon>
    </lineage>
</organism>
<dbReference type="EMBL" id="MFES01000034">
    <property type="protein sequence ID" value="OGE84814.1"/>
    <property type="molecule type" value="Genomic_DNA"/>
</dbReference>
<gene>
    <name evidence="2" type="ORF">A3J48_01205</name>
</gene>
<dbReference type="Proteomes" id="UP000176786">
    <property type="component" value="Unassembled WGS sequence"/>
</dbReference>
<keyword evidence="1" id="KW-0812">Transmembrane</keyword>
<evidence type="ECO:0000313" key="2">
    <source>
        <dbReference type="EMBL" id="OGE84814.1"/>
    </source>
</evidence>
<sequence length="61" mass="6741">MFNSLTARIMGVAVIILLIIFLVIFISKNRPVGDSGFENEQQPQATQSEAEVEFFVPASPE</sequence>
<name>A0A1F5P4V3_9BACT</name>
<reference evidence="2 3" key="1">
    <citation type="journal article" date="2016" name="Nat. Commun.">
        <title>Thousands of microbial genomes shed light on interconnected biogeochemical processes in an aquifer system.</title>
        <authorList>
            <person name="Anantharaman K."/>
            <person name="Brown C.T."/>
            <person name="Hug L.A."/>
            <person name="Sharon I."/>
            <person name="Castelle C.J."/>
            <person name="Probst A.J."/>
            <person name="Thomas B.C."/>
            <person name="Singh A."/>
            <person name="Wilkins M.J."/>
            <person name="Karaoz U."/>
            <person name="Brodie E.L."/>
            <person name="Williams K.H."/>
            <person name="Hubbard S.S."/>
            <person name="Banfield J.F."/>
        </authorList>
    </citation>
    <scope>NUCLEOTIDE SEQUENCE [LARGE SCALE GENOMIC DNA]</scope>
</reference>
<comment type="caution">
    <text evidence="2">The sequence shown here is derived from an EMBL/GenBank/DDBJ whole genome shotgun (WGS) entry which is preliminary data.</text>
</comment>
<evidence type="ECO:0000256" key="1">
    <source>
        <dbReference type="SAM" id="Phobius"/>
    </source>
</evidence>
<keyword evidence="1" id="KW-1133">Transmembrane helix</keyword>